<protein>
    <submittedName>
        <fullName evidence="2">Beta-lactamase domain protein</fullName>
    </submittedName>
</protein>
<proteinExistence type="predicted"/>
<evidence type="ECO:0000259" key="1">
    <source>
        <dbReference type="SMART" id="SM00849"/>
    </source>
</evidence>
<dbReference type="PANTHER" id="PTHR42951:SF22">
    <property type="entry name" value="METALLO BETA-LACTAMASE SUPERFAMILY LIPOPROTEIN"/>
    <property type="match status" value="1"/>
</dbReference>
<organism evidence="2 3">
    <name type="scientific">Thermoanaerobacterium thermosaccharolyticum</name>
    <name type="common">Clostridium thermosaccharolyticum</name>
    <dbReference type="NCBI Taxonomy" id="1517"/>
    <lineage>
        <taxon>Bacteria</taxon>
        <taxon>Bacillati</taxon>
        <taxon>Bacillota</taxon>
        <taxon>Clostridia</taxon>
        <taxon>Thermoanaerobacterales</taxon>
        <taxon>Thermoanaerobacteraceae</taxon>
        <taxon>Thermoanaerobacterium</taxon>
    </lineage>
</organism>
<gene>
    <name evidence="2" type="ORF">Thert_00964</name>
</gene>
<dbReference type="RefSeq" id="WP_094397027.1">
    <property type="nucleotide sequence ID" value="NZ_CP016893.1"/>
</dbReference>
<dbReference type="InterPro" id="IPR001279">
    <property type="entry name" value="Metallo-B-lactamas"/>
</dbReference>
<dbReference type="PANTHER" id="PTHR42951">
    <property type="entry name" value="METALLO-BETA-LACTAMASE DOMAIN-CONTAINING"/>
    <property type="match status" value="1"/>
</dbReference>
<reference evidence="2 3" key="1">
    <citation type="submission" date="2016-08" db="EMBL/GenBank/DDBJ databases">
        <title>A novel genetic cassette of butanologenic Thermoanaerobacterium thermosaccharolyticum that directly convert cellulose to butanol.</title>
        <authorList>
            <person name="Li T."/>
            <person name="He J."/>
        </authorList>
    </citation>
    <scope>NUCLEOTIDE SEQUENCE [LARGE SCALE GENOMIC DNA]</scope>
    <source>
        <strain evidence="2 3">TG57</strain>
    </source>
</reference>
<dbReference type="SMART" id="SM00849">
    <property type="entry name" value="Lactamase_B"/>
    <property type="match status" value="1"/>
</dbReference>
<dbReference type="Pfam" id="PF00753">
    <property type="entry name" value="Lactamase_B"/>
    <property type="match status" value="1"/>
</dbReference>
<feature type="domain" description="Metallo-beta-lactamase" evidence="1">
    <location>
        <begin position="23"/>
        <end position="215"/>
    </location>
</feature>
<name>A0A223HX80_THETR</name>
<sequence length="279" mass="31909">MTKDYYKINQIGDEIYHIFDPAMVYCTLILGERSALLFDTCYGLGDLKYTVSKITDLPIIVVNSHGHIDHIGGNWQFESVYIHENDISLAKLHSSSEFKQRTLRYLQEQEHTLNYVFPSNFSNDEFINRKQPEFLLVSDGYVFDIGERELEVVHIPGHTKGGIGLLDKRTKILLAGDSISPFVWMFLEESTSINNFIASLKRLKSTNFDKIIASHMLELLPKEFIDRLILCASNINVDKSEPFYSALAERHGLIYTEGGKPFVSPDFVTIVFSEDKLDK</sequence>
<evidence type="ECO:0000313" key="2">
    <source>
        <dbReference type="EMBL" id="AST57089.1"/>
    </source>
</evidence>
<dbReference type="Proteomes" id="UP000214975">
    <property type="component" value="Chromosome"/>
</dbReference>
<evidence type="ECO:0000313" key="3">
    <source>
        <dbReference type="Proteomes" id="UP000214975"/>
    </source>
</evidence>
<accession>A0A223HX80</accession>
<dbReference type="SUPFAM" id="SSF56281">
    <property type="entry name" value="Metallo-hydrolase/oxidoreductase"/>
    <property type="match status" value="1"/>
</dbReference>
<dbReference type="InterPro" id="IPR036866">
    <property type="entry name" value="RibonucZ/Hydroxyglut_hydro"/>
</dbReference>
<dbReference type="AlphaFoldDB" id="A0A223HX80"/>
<dbReference type="InterPro" id="IPR050855">
    <property type="entry name" value="NDM-1-like"/>
</dbReference>
<dbReference type="EMBL" id="CP016893">
    <property type="protein sequence ID" value="AST57089.1"/>
    <property type="molecule type" value="Genomic_DNA"/>
</dbReference>
<dbReference type="Gene3D" id="3.60.15.10">
    <property type="entry name" value="Ribonuclease Z/Hydroxyacylglutathione hydrolase-like"/>
    <property type="match status" value="1"/>
</dbReference>